<dbReference type="HOGENOM" id="CLU_1283670_0_0_1"/>
<dbReference type="AlphaFoldDB" id="A9JX96"/>
<feature type="compositionally biased region" description="Polar residues" evidence="1">
    <location>
        <begin position="18"/>
        <end position="27"/>
    </location>
</feature>
<dbReference type="KEGG" id="pno:SNOG_20099"/>
<dbReference type="STRING" id="321614.A9JX96"/>
<accession>A9JX96</accession>
<evidence type="ECO:0000313" key="3">
    <source>
        <dbReference type="Proteomes" id="UP000001055"/>
    </source>
</evidence>
<name>A9JX96_PHANO</name>
<protein>
    <submittedName>
        <fullName evidence="2">Uncharacterized protein</fullName>
    </submittedName>
</protein>
<feature type="region of interest" description="Disordered" evidence="1">
    <location>
        <begin position="1"/>
        <end position="30"/>
    </location>
</feature>
<dbReference type="eggNOG" id="KOG0890">
    <property type="taxonomic scope" value="Eukaryota"/>
</dbReference>
<gene>
    <name evidence="2" type="ORF">SNOG_20099</name>
</gene>
<evidence type="ECO:0000313" key="2">
    <source>
        <dbReference type="EMBL" id="EDP89788.1"/>
    </source>
</evidence>
<dbReference type="EMBL" id="CH445336">
    <property type="protein sequence ID" value="EDP89788.1"/>
    <property type="molecule type" value="Genomic_DNA"/>
</dbReference>
<reference evidence="3" key="1">
    <citation type="journal article" date="2007" name="Plant Cell">
        <title>Dothideomycete-plant interactions illuminated by genome sequencing and EST analysis of the wheat pathogen Stagonospora nodorum.</title>
        <authorList>
            <person name="Hane J.K."/>
            <person name="Lowe R.G."/>
            <person name="Solomon P.S."/>
            <person name="Tan K.C."/>
            <person name="Schoch C.L."/>
            <person name="Spatafora J.W."/>
            <person name="Crous P.W."/>
            <person name="Kodira C."/>
            <person name="Birren B.W."/>
            <person name="Galagan J.E."/>
            <person name="Torriani S.F."/>
            <person name="McDonald B.A."/>
            <person name="Oliver R.P."/>
        </authorList>
    </citation>
    <scope>NUCLEOTIDE SEQUENCE [LARGE SCALE GENOMIC DNA]</scope>
    <source>
        <strain evidence="3">SN15 / ATCC MYA-4574 / FGSC 10173</strain>
    </source>
</reference>
<organism evidence="2 3">
    <name type="scientific">Phaeosphaeria nodorum (strain SN15 / ATCC MYA-4574 / FGSC 10173)</name>
    <name type="common">Glume blotch fungus</name>
    <name type="synonym">Parastagonospora nodorum</name>
    <dbReference type="NCBI Taxonomy" id="321614"/>
    <lineage>
        <taxon>Eukaryota</taxon>
        <taxon>Fungi</taxon>
        <taxon>Dikarya</taxon>
        <taxon>Ascomycota</taxon>
        <taxon>Pezizomycotina</taxon>
        <taxon>Dothideomycetes</taxon>
        <taxon>Pleosporomycetidae</taxon>
        <taxon>Pleosporales</taxon>
        <taxon>Pleosporineae</taxon>
        <taxon>Phaeosphaeriaceae</taxon>
        <taxon>Parastagonospora</taxon>
    </lineage>
</organism>
<sequence>MARKGGNSTQRMAPPPTTNGLATTHGNANLPPPSTIAAQIVQNASNLHARHDAATKVSFGELVKEFLQHPSTDEPDPQLVALICVIAEAGLEGLFKDDPFAQDQQKEKGIDSISALQLIIRKKPHLLLSIKDAEEEGNPQPPLFVWLFPKLIGLLSHVTMQPLHQHARDLLGLSLEVLLQNPSFWQHATSVATLYRSSIQCMYSGHSFLTTLSEF</sequence>
<dbReference type="Proteomes" id="UP000001055">
    <property type="component" value="Unassembled WGS sequence"/>
</dbReference>
<dbReference type="VEuPathDB" id="FungiDB:JI435_083500"/>
<dbReference type="InParanoid" id="A9JX96"/>
<evidence type="ECO:0000256" key="1">
    <source>
        <dbReference type="SAM" id="MobiDB-lite"/>
    </source>
</evidence>
<feature type="compositionally biased region" description="Polar residues" evidence="1">
    <location>
        <begin position="1"/>
        <end position="11"/>
    </location>
</feature>
<dbReference type="GeneID" id="5975567"/>
<dbReference type="RefSeq" id="XP_001798669.1">
    <property type="nucleotide sequence ID" value="XM_001798617.1"/>
</dbReference>
<proteinExistence type="predicted"/>